<accession>A0A0P1MBF5</accession>
<feature type="domain" description="Secretion system C-terminal sorting" evidence="1">
    <location>
        <begin position="420"/>
        <end position="495"/>
    </location>
</feature>
<dbReference type="Gene3D" id="2.130.10.10">
    <property type="entry name" value="YVTN repeat-like/Quinoprotein amine dehydrogenase"/>
    <property type="match status" value="1"/>
</dbReference>
<gene>
    <name evidence="2" type="ORF">JGI4_01437</name>
</gene>
<dbReference type="Proteomes" id="UP000182011">
    <property type="component" value="Unassembled WGS sequence"/>
</dbReference>
<accession>A0A0N7MZW5</accession>
<dbReference type="NCBIfam" id="TIGR04183">
    <property type="entry name" value="Por_Secre_tail"/>
    <property type="match status" value="1"/>
</dbReference>
<dbReference type="STRING" id="1633631.GCA_001442925_01432"/>
<accession>A0A0S4N8B0</accession>
<evidence type="ECO:0000259" key="1">
    <source>
        <dbReference type="Pfam" id="PF18962"/>
    </source>
</evidence>
<dbReference type="EMBL" id="FAOP01000005">
    <property type="protein sequence ID" value="CUU06109.1"/>
    <property type="molecule type" value="Genomic_DNA"/>
</dbReference>
<dbReference type="InterPro" id="IPR026444">
    <property type="entry name" value="Secre_tail"/>
</dbReference>
<accession>A0A0P1LW30</accession>
<name>A0A0P1LRC3_9BACT</name>
<dbReference type="OrthoDB" id="1466109at2"/>
<dbReference type="AlphaFoldDB" id="A0A0P1LRC3"/>
<evidence type="ECO:0000313" key="2">
    <source>
        <dbReference type="EMBL" id="CUU06109.1"/>
    </source>
</evidence>
<accession>A0A0P1NXG8</accession>
<dbReference type="SUPFAM" id="SSF63829">
    <property type="entry name" value="Calcium-dependent phosphotriesterase"/>
    <property type="match status" value="1"/>
</dbReference>
<sequence>MVKGAMRLITISTLPLLLISILSTFTFSQEQPQWTSKWYCVYATYDDETNGTGHNTPSVGVLKENTFIACVTTYNARSFLIPYVNADSATGRLYYYGYDTPGIGNFFLPWTNPNDVFDEVLMKNAWFILATPKDSLIYVANNDEKHSILVFKFTGDTILSTPYRLETGDNIIFSIDLDANGNVFVINDSSYGKTDDIKIFPSIESNKTAWESHTTTPLNTIDLPDGVYKGIEVNNDGTWLFVSYSDTTKRKVVKYVGSIQTGYQIDTKFNFQLGVADTGATSAWKASPIGLEYLDENNLLFIACAVWRPSPLSMGYPYGRIYVVSGTTGEPIDTIDIAKWNFIKTGGYNLRENGTTPGNASGYTSVYDVKFDEKKNLYTQSYYGWTVDKWVYQGTLPIIPLKVEKLNDEIPNGYELKQNYPNPFNPTTTIEFSIPTRQNVTLKIYTILGQEIATLVDEVLDPGTYRVIFDASKLATGSYIYTLKAGKYVESKKLMFVK</sequence>
<reference evidence="2 3" key="1">
    <citation type="submission" date="2015-11" db="EMBL/GenBank/DDBJ databases">
        <authorList>
            <person name="Zhang Y."/>
            <person name="Guo Z."/>
        </authorList>
    </citation>
    <scope>NUCLEOTIDE SEQUENCE [LARGE SCALE GENOMIC DNA]</scope>
    <source>
        <strain evidence="2">JGI-4</strain>
    </source>
</reference>
<accession>A0A0P1LRC3</accession>
<organism evidence="2 3">
    <name type="scientific">Candidatus Kryptonium thompsonii</name>
    <dbReference type="NCBI Taxonomy" id="1633631"/>
    <lineage>
        <taxon>Bacteria</taxon>
        <taxon>Pseudomonadati</taxon>
        <taxon>Candidatus Kryptoniota</taxon>
        <taxon>Candidatus Kryptonium</taxon>
    </lineage>
</organism>
<dbReference type="InterPro" id="IPR015943">
    <property type="entry name" value="WD40/YVTN_repeat-like_dom_sf"/>
</dbReference>
<accession>A0A0N7MV06</accession>
<dbReference type="Pfam" id="PF18962">
    <property type="entry name" value="Por_Secre_tail"/>
    <property type="match status" value="1"/>
</dbReference>
<evidence type="ECO:0000313" key="3">
    <source>
        <dbReference type="Proteomes" id="UP000182011"/>
    </source>
</evidence>
<accession>A0A0P1NZR0</accession>
<accession>A0A0P1M5I1</accession>
<dbReference type="Gene3D" id="2.60.40.4070">
    <property type="match status" value="1"/>
</dbReference>
<protein>
    <submittedName>
        <fullName evidence="2">Por secretion system C-terminal sorting domain-containing protein</fullName>
    </submittedName>
</protein>
<proteinExistence type="predicted"/>